<evidence type="ECO:0000256" key="4">
    <source>
        <dbReference type="ARBA" id="ARBA00022692"/>
    </source>
</evidence>
<evidence type="ECO:0000313" key="10">
    <source>
        <dbReference type="Proteomes" id="UP000318661"/>
    </source>
</evidence>
<feature type="transmembrane region" description="Helical" evidence="7">
    <location>
        <begin position="255"/>
        <end position="283"/>
    </location>
</feature>
<keyword evidence="2 7" id="KW-0813">Transport</keyword>
<dbReference type="PANTHER" id="PTHR43163">
    <property type="entry name" value="DIPEPTIDE TRANSPORT SYSTEM PERMEASE PROTEIN DPPB-RELATED"/>
    <property type="match status" value="1"/>
</dbReference>
<comment type="subcellular location">
    <subcellularLocation>
        <location evidence="1 7">Cell membrane</location>
        <topology evidence="1 7">Multi-pass membrane protein</topology>
    </subcellularLocation>
</comment>
<feature type="transmembrane region" description="Helical" evidence="7">
    <location>
        <begin position="136"/>
        <end position="159"/>
    </location>
</feature>
<dbReference type="GO" id="GO:0005886">
    <property type="term" value="C:plasma membrane"/>
    <property type="evidence" value="ECO:0007669"/>
    <property type="project" value="UniProtKB-SubCell"/>
</dbReference>
<dbReference type="Proteomes" id="UP000318661">
    <property type="component" value="Unassembled WGS sequence"/>
</dbReference>
<dbReference type="Pfam" id="PF19300">
    <property type="entry name" value="BPD_transp_1_N"/>
    <property type="match status" value="1"/>
</dbReference>
<dbReference type="GO" id="GO:0071916">
    <property type="term" value="F:dipeptide transmembrane transporter activity"/>
    <property type="evidence" value="ECO:0007669"/>
    <property type="project" value="TreeGrafter"/>
</dbReference>
<accession>A0A537L7T1</accession>
<evidence type="ECO:0000256" key="6">
    <source>
        <dbReference type="ARBA" id="ARBA00023136"/>
    </source>
</evidence>
<feature type="transmembrane region" description="Helical" evidence="7">
    <location>
        <begin position="12"/>
        <end position="32"/>
    </location>
</feature>
<feature type="transmembrane region" description="Helical" evidence="7">
    <location>
        <begin position="303"/>
        <end position="327"/>
    </location>
</feature>
<evidence type="ECO:0000256" key="2">
    <source>
        <dbReference type="ARBA" id="ARBA00022448"/>
    </source>
</evidence>
<dbReference type="PROSITE" id="PS50928">
    <property type="entry name" value="ABC_TM1"/>
    <property type="match status" value="1"/>
</dbReference>
<dbReference type="InterPro" id="IPR035906">
    <property type="entry name" value="MetI-like_sf"/>
</dbReference>
<organism evidence="9 10">
    <name type="scientific">Candidatus Segetimicrobium genomatis</name>
    <dbReference type="NCBI Taxonomy" id="2569760"/>
    <lineage>
        <taxon>Bacteria</taxon>
        <taxon>Bacillati</taxon>
        <taxon>Candidatus Sysuimicrobiota</taxon>
        <taxon>Candidatus Sysuimicrobiia</taxon>
        <taxon>Candidatus Sysuimicrobiales</taxon>
        <taxon>Candidatus Segetimicrobiaceae</taxon>
        <taxon>Candidatus Segetimicrobium</taxon>
    </lineage>
</organism>
<protein>
    <submittedName>
        <fullName evidence="9">ABC transporter permease</fullName>
    </submittedName>
</protein>
<dbReference type="InterPro" id="IPR000515">
    <property type="entry name" value="MetI-like"/>
</dbReference>
<gene>
    <name evidence="9" type="ORF">E6G99_10885</name>
</gene>
<name>A0A537L7T1_9BACT</name>
<dbReference type="EMBL" id="VBAJ01000273">
    <property type="protein sequence ID" value="TMJ04020.1"/>
    <property type="molecule type" value="Genomic_DNA"/>
</dbReference>
<dbReference type="SUPFAM" id="SSF161098">
    <property type="entry name" value="MetI-like"/>
    <property type="match status" value="1"/>
</dbReference>
<comment type="similarity">
    <text evidence="7">Belongs to the binding-protein-dependent transport system permease family.</text>
</comment>
<keyword evidence="6 7" id="KW-0472">Membrane</keyword>
<evidence type="ECO:0000256" key="7">
    <source>
        <dbReference type="RuleBase" id="RU363032"/>
    </source>
</evidence>
<evidence type="ECO:0000256" key="3">
    <source>
        <dbReference type="ARBA" id="ARBA00022475"/>
    </source>
</evidence>
<sequence>MNFRTYLLRRTLHIIPVLFGLSILIFVVSRVIPGDPVRLALGLEATGEQVEQLRRQMGLDRPLVAQYLAYFAGAVRGDFGYSLRTHRNVAQDLLDFFPATLELTSVAMLISVVVGVPLGILAAVRKDQGPDHVSRIVALIGVALPRFWLAILLQLALAYQLRLLPTIGRGPAPPVHVTGLFLVDSLVALRLDAFWTSLKYLAMPAFALSVGTLAQVMRLIRAGMIEEMRRDYALAARSYGLPPNLIIYKYLLKNAFTATLTILGLSYGFLLGNAFLVEAVFAWPGLAFYGVDALRYKDFNGVIAVTIVIGAAYALVNLATDILYGYVDPRVRYE</sequence>
<dbReference type="AlphaFoldDB" id="A0A537L7T1"/>
<reference evidence="9 10" key="1">
    <citation type="journal article" date="2019" name="Nat. Microbiol.">
        <title>Mediterranean grassland soil C-N compound turnover is dependent on rainfall and depth, and is mediated by genomically divergent microorganisms.</title>
        <authorList>
            <person name="Diamond S."/>
            <person name="Andeer P.F."/>
            <person name="Li Z."/>
            <person name="Crits-Christoph A."/>
            <person name="Burstein D."/>
            <person name="Anantharaman K."/>
            <person name="Lane K.R."/>
            <person name="Thomas B.C."/>
            <person name="Pan C."/>
            <person name="Northen T.R."/>
            <person name="Banfield J.F."/>
        </authorList>
    </citation>
    <scope>NUCLEOTIDE SEQUENCE [LARGE SCALE GENOMIC DNA]</scope>
    <source>
        <strain evidence="9">NP_2</strain>
    </source>
</reference>
<evidence type="ECO:0000313" key="9">
    <source>
        <dbReference type="EMBL" id="TMJ04020.1"/>
    </source>
</evidence>
<comment type="caution">
    <text evidence="9">The sequence shown here is derived from an EMBL/GenBank/DDBJ whole genome shotgun (WGS) entry which is preliminary data.</text>
</comment>
<evidence type="ECO:0000259" key="8">
    <source>
        <dbReference type="PROSITE" id="PS50928"/>
    </source>
</evidence>
<dbReference type="Gene3D" id="1.10.3720.10">
    <property type="entry name" value="MetI-like"/>
    <property type="match status" value="1"/>
</dbReference>
<dbReference type="Pfam" id="PF00528">
    <property type="entry name" value="BPD_transp_1"/>
    <property type="match status" value="1"/>
</dbReference>
<dbReference type="InterPro" id="IPR045621">
    <property type="entry name" value="BPD_transp_1_N"/>
</dbReference>
<keyword evidence="3" id="KW-1003">Cell membrane</keyword>
<evidence type="ECO:0000256" key="1">
    <source>
        <dbReference type="ARBA" id="ARBA00004651"/>
    </source>
</evidence>
<dbReference type="PANTHER" id="PTHR43163:SF6">
    <property type="entry name" value="DIPEPTIDE TRANSPORT SYSTEM PERMEASE PROTEIN DPPB-RELATED"/>
    <property type="match status" value="1"/>
</dbReference>
<feature type="transmembrane region" description="Helical" evidence="7">
    <location>
        <begin position="200"/>
        <end position="220"/>
    </location>
</feature>
<evidence type="ECO:0000256" key="5">
    <source>
        <dbReference type="ARBA" id="ARBA00022989"/>
    </source>
</evidence>
<keyword evidence="4 7" id="KW-0812">Transmembrane</keyword>
<feature type="transmembrane region" description="Helical" evidence="7">
    <location>
        <begin position="103"/>
        <end position="124"/>
    </location>
</feature>
<keyword evidence="5 7" id="KW-1133">Transmembrane helix</keyword>
<proteinExistence type="inferred from homology"/>
<feature type="domain" description="ABC transmembrane type-1" evidence="8">
    <location>
        <begin position="97"/>
        <end position="324"/>
    </location>
</feature>
<dbReference type="CDD" id="cd06261">
    <property type="entry name" value="TM_PBP2"/>
    <property type="match status" value="1"/>
</dbReference>